<dbReference type="VEuPathDB" id="FungiDB:TREMEDRAFT_59190"/>
<gene>
    <name evidence="3" type="ORF">M231_04329</name>
</gene>
<comment type="caution">
    <text evidence="3">The sequence shown here is derived from an EMBL/GenBank/DDBJ whole genome shotgun (WGS) entry which is preliminary data.</text>
</comment>
<dbReference type="OMA" id="CWNEREL"/>
<dbReference type="InParanoid" id="A0A4Q1BL64"/>
<evidence type="ECO:0000313" key="4">
    <source>
        <dbReference type="Proteomes" id="UP000289152"/>
    </source>
</evidence>
<proteinExistence type="predicted"/>
<dbReference type="SUPFAM" id="SSF53474">
    <property type="entry name" value="alpha/beta-Hydrolases"/>
    <property type="match status" value="1"/>
</dbReference>
<protein>
    <recommendedName>
        <fullName evidence="2">Alpha/beta hydrolase fold-3 domain-containing protein</fullName>
    </recommendedName>
</protein>
<dbReference type="STRING" id="5217.A0A4Q1BL64"/>
<name>A0A4Q1BL64_TREME</name>
<reference evidence="3 4" key="1">
    <citation type="submission" date="2016-06" db="EMBL/GenBank/DDBJ databases">
        <title>Evolution of pathogenesis and genome organization in the Tremellales.</title>
        <authorList>
            <person name="Cuomo C."/>
            <person name="Litvintseva A."/>
            <person name="Heitman J."/>
            <person name="Chen Y."/>
            <person name="Sun S."/>
            <person name="Springer D."/>
            <person name="Dromer F."/>
            <person name="Young S."/>
            <person name="Zeng Q."/>
            <person name="Chapman S."/>
            <person name="Gujja S."/>
            <person name="Saif S."/>
            <person name="Birren B."/>
        </authorList>
    </citation>
    <scope>NUCLEOTIDE SEQUENCE [LARGE SCALE GENOMIC DNA]</scope>
    <source>
        <strain evidence="3 4">ATCC 28783</strain>
    </source>
</reference>
<keyword evidence="1" id="KW-0378">Hydrolase</keyword>
<dbReference type="InterPro" id="IPR050300">
    <property type="entry name" value="GDXG_lipolytic_enzyme"/>
</dbReference>
<dbReference type="EMBL" id="SDIL01000048">
    <property type="protein sequence ID" value="RXK38420.1"/>
    <property type="molecule type" value="Genomic_DNA"/>
</dbReference>
<dbReference type="OrthoDB" id="408631at2759"/>
<dbReference type="AlphaFoldDB" id="A0A4Q1BL64"/>
<dbReference type="Proteomes" id="UP000289152">
    <property type="component" value="Unassembled WGS sequence"/>
</dbReference>
<sequence length="333" mass="36770">MPISFEGLEYTRYTFKTLKTYDTGGCRADVYLPDSSLPGPYPIALHFHGGGFTFGDTAVLQEGHQKYLLDRGFAVVSAEYRMSPHADFAAQREDWVDAYAWVVNDLGKITGGKVDGSRVFVFGASAGGTATLFLGVDIPGAGLPPPKALYPCYPLTNWDLLTNGSEPYSNYEEHLKSRPADVQEAIRRLIAGPGTTGYDIGTLKSPWTPNPEIKDTPRMTWFTFVRETGMFPSAILGEDVPPSSRHVLLPLIPSNYPPTIILNPTADTTLSPKNSTDLYDRLQKLGVESKLVTVQGMEHGEVELISEEGRAEWEIRFREIFAPALDWCIAKCQ</sequence>
<evidence type="ECO:0000313" key="3">
    <source>
        <dbReference type="EMBL" id="RXK38420.1"/>
    </source>
</evidence>
<dbReference type="GO" id="GO:0016787">
    <property type="term" value="F:hydrolase activity"/>
    <property type="evidence" value="ECO:0007669"/>
    <property type="project" value="UniProtKB-KW"/>
</dbReference>
<accession>A0A4Q1BL64</accession>
<organism evidence="3 4">
    <name type="scientific">Tremella mesenterica</name>
    <name type="common">Jelly fungus</name>
    <dbReference type="NCBI Taxonomy" id="5217"/>
    <lineage>
        <taxon>Eukaryota</taxon>
        <taxon>Fungi</taxon>
        <taxon>Dikarya</taxon>
        <taxon>Basidiomycota</taxon>
        <taxon>Agaricomycotina</taxon>
        <taxon>Tremellomycetes</taxon>
        <taxon>Tremellales</taxon>
        <taxon>Tremellaceae</taxon>
        <taxon>Tremella</taxon>
    </lineage>
</organism>
<dbReference type="PANTHER" id="PTHR48081">
    <property type="entry name" value="AB HYDROLASE SUPERFAMILY PROTEIN C4A8.06C"/>
    <property type="match status" value="1"/>
</dbReference>
<dbReference type="Pfam" id="PF07859">
    <property type="entry name" value="Abhydrolase_3"/>
    <property type="match status" value="1"/>
</dbReference>
<feature type="domain" description="Alpha/beta hydrolase fold-3" evidence="2">
    <location>
        <begin position="45"/>
        <end position="183"/>
    </location>
</feature>
<evidence type="ECO:0000256" key="1">
    <source>
        <dbReference type="ARBA" id="ARBA00022801"/>
    </source>
</evidence>
<dbReference type="InterPro" id="IPR029058">
    <property type="entry name" value="AB_hydrolase_fold"/>
</dbReference>
<dbReference type="Gene3D" id="3.40.50.1820">
    <property type="entry name" value="alpha/beta hydrolase"/>
    <property type="match status" value="1"/>
</dbReference>
<keyword evidence="4" id="KW-1185">Reference proteome</keyword>
<dbReference type="InterPro" id="IPR013094">
    <property type="entry name" value="AB_hydrolase_3"/>
</dbReference>
<evidence type="ECO:0000259" key="2">
    <source>
        <dbReference type="Pfam" id="PF07859"/>
    </source>
</evidence>